<dbReference type="SUPFAM" id="SSF54593">
    <property type="entry name" value="Glyoxalase/Bleomycin resistance protein/Dihydroxybiphenyl dioxygenase"/>
    <property type="match status" value="1"/>
</dbReference>
<evidence type="ECO:0000259" key="3">
    <source>
        <dbReference type="PROSITE" id="PS51819"/>
    </source>
</evidence>
<protein>
    <submittedName>
        <fullName evidence="4">Biphenyl-2,3-diol 1,2-dioxygenase 3</fullName>
    </submittedName>
</protein>
<feature type="domain" description="VOC" evidence="3">
    <location>
        <begin position="14"/>
        <end position="132"/>
    </location>
</feature>
<dbReference type="InterPro" id="IPR029068">
    <property type="entry name" value="Glyas_Bleomycin-R_OHBP_Dase"/>
</dbReference>
<dbReference type="InterPro" id="IPR050613">
    <property type="entry name" value="Sec_Metabolite_Reg"/>
</dbReference>
<dbReference type="EMBL" id="LFJN01000001">
    <property type="protein sequence ID" value="KPI45774.1"/>
    <property type="molecule type" value="Genomic_DNA"/>
</dbReference>
<reference evidence="4 5" key="1">
    <citation type="submission" date="2015-06" db="EMBL/GenBank/DDBJ databases">
        <title>Draft genome of the ant-associated black yeast Phialophora attae CBS 131958.</title>
        <authorList>
            <person name="Moreno L.F."/>
            <person name="Stielow B.J."/>
            <person name="de Hoog S."/>
            <person name="Vicente V.A."/>
            <person name="Weiss V.A."/>
            <person name="de Vries M."/>
            <person name="Cruz L.M."/>
            <person name="Souza E.M."/>
        </authorList>
    </citation>
    <scope>NUCLEOTIDE SEQUENCE [LARGE SCALE GENOMIC DNA]</scope>
    <source>
        <strain evidence="4 5">CBS 131958</strain>
    </source>
</reference>
<keyword evidence="2" id="KW-0539">Nucleus</keyword>
<evidence type="ECO:0000256" key="2">
    <source>
        <dbReference type="ARBA" id="ARBA00023242"/>
    </source>
</evidence>
<evidence type="ECO:0000313" key="5">
    <source>
        <dbReference type="Proteomes" id="UP000038010"/>
    </source>
</evidence>
<name>A0A0N1I1K3_9EURO</name>
<comment type="subcellular location">
    <subcellularLocation>
        <location evidence="1">Nucleus</location>
    </subcellularLocation>
</comment>
<proteinExistence type="predicted"/>
<dbReference type="InterPro" id="IPR004360">
    <property type="entry name" value="Glyas_Fos-R_dOase_dom"/>
</dbReference>
<dbReference type="PANTHER" id="PTHR31001">
    <property type="entry name" value="UNCHARACTERIZED TRANSCRIPTIONAL REGULATORY PROTEIN"/>
    <property type="match status" value="1"/>
</dbReference>
<dbReference type="OrthoDB" id="5371818at2759"/>
<dbReference type="VEuPathDB" id="FungiDB:AB675_261"/>
<evidence type="ECO:0000313" key="4">
    <source>
        <dbReference type="EMBL" id="KPI45774.1"/>
    </source>
</evidence>
<sequence length="678" mass="75717">MASTNTKAAITPVKFAHAVLRTNKINQLRDFYLDFLGATLAFEEPNVMVLIRYDDEHHRIGIIGIPDIADKVKASSGLEHLAFTHASVEELAMAYKARKERHIMPFWSVNHGPTISVYYHDPDGNIVETQADLMSAGEADAFMRSEAYRKNMIGVDFDPDQWLAAVEKGQDMTSSASWTSEQLDPSMVNTVAAASTGPEATASMHQVDLGLMLGNVEEVGLPCPLPQEGSDPIFVEAAMLASVKPTPYISESSTLYLWHVFTDRVEPMTRLVHAPSFTPVVLAAARNGGWMADKAASMLLASILFAAVSVMDQDDGTAPDDLCATTLCAALRAQIDDMLSDSSMDISPSLHSLQAIALLLVVLRAQGEDQSIGPLSRQARAMARSLAPMSTPFMTEMHRRCWWSIVAVQNRCAEECRPLTRDYSWWDDFVYPLNVNDCDLHPTLDQTPQSRRGITDLTLLLVRMEMMRLINTVTEELAGVPSEEAVNRCRDIASQKLQFLQHEYLRHADESRRGDGFLILTCRVLKAKINMMILRHQIVCSEHQPQTDALKDEMDDAAMTVLETSQAQMTDVRYRPWMWLFGSFHQSYVMAYILSRLGEDQAKKHGTRMRAFLAGLCWKSWLDRLDSAEHRDMLTKLHTQAQHLDYVNAGSLYAGDAFGQLDTNSRGPTQQWAATLAQ</sequence>
<dbReference type="PROSITE" id="PS51819">
    <property type="entry name" value="VOC"/>
    <property type="match status" value="1"/>
</dbReference>
<dbReference type="GO" id="GO:0005634">
    <property type="term" value="C:nucleus"/>
    <property type="evidence" value="ECO:0007669"/>
    <property type="project" value="UniProtKB-SubCell"/>
</dbReference>
<keyword evidence="5" id="KW-1185">Reference proteome</keyword>
<dbReference type="RefSeq" id="XP_018005737.1">
    <property type="nucleotide sequence ID" value="XM_018142607.1"/>
</dbReference>
<dbReference type="CDD" id="cd12148">
    <property type="entry name" value="fungal_TF_MHR"/>
    <property type="match status" value="1"/>
</dbReference>
<gene>
    <name evidence="4" type="ORF">AB675_261</name>
</gene>
<dbReference type="InterPro" id="IPR037523">
    <property type="entry name" value="VOC_core"/>
</dbReference>
<dbReference type="Pfam" id="PF00903">
    <property type="entry name" value="Glyoxalase"/>
    <property type="match status" value="1"/>
</dbReference>
<dbReference type="Gene3D" id="3.10.180.10">
    <property type="entry name" value="2,3-Dihydroxybiphenyl 1,2-Dioxygenase, domain 1"/>
    <property type="match status" value="1"/>
</dbReference>
<dbReference type="AlphaFoldDB" id="A0A0N1I1K3"/>
<evidence type="ECO:0000256" key="1">
    <source>
        <dbReference type="ARBA" id="ARBA00004123"/>
    </source>
</evidence>
<dbReference type="GO" id="GO:0051213">
    <property type="term" value="F:dioxygenase activity"/>
    <property type="evidence" value="ECO:0007669"/>
    <property type="project" value="UniProtKB-KW"/>
</dbReference>
<comment type="caution">
    <text evidence="4">The sequence shown here is derived from an EMBL/GenBank/DDBJ whole genome shotgun (WGS) entry which is preliminary data.</text>
</comment>
<dbReference type="PANTHER" id="PTHR31001:SF85">
    <property type="entry name" value="ZN(II)2CYS6 TRANSCRIPTION FACTOR (EUROFUNG)"/>
    <property type="match status" value="1"/>
</dbReference>
<dbReference type="GeneID" id="28734476"/>
<dbReference type="Proteomes" id="UP000038010">
    <property type="component" value="Unassembled WGS sequence"/>
</dbReference>
<keyword evidence="4" id="KW-0560">Oxidoreductase</keyword>
<organism evidence="4 5">
    <name type="scientific">Cyphellophora attinorum</name>
    <dbReference type="NCBI Taxonomy" id="1664694"/>
    <lineage>
        <taxon>Eukaryota</taxon>
        <taxon>Fungi</taxon>
        <taxon>Dikarya</taxon>
        <taxon>Ascomycota</taxon>
        <taxon>Pezizomycotina</taxon>
        <taxon>Eurotiomycetes</taxon>
        <taxon>Chaetothyriomycetidae</taxon>
        <taxon>Chaetothyriales</taxon>
        <taxon>Cyphellophoraceae</taxon>
        <taxon>Cyphellophora</taxon>
    </lineage>
</organism>
<accession>A0A0N1I1K3</accession>
<keyword evidence="4" id="KW-0223">Dioxygenase</keyword>